<dbReference type="eggNOG" id="COG0745">
    <property type="taxonomic scope" value="Bacteria"/>
</dbReference>
<feature type="DNA-binding region" description="OmpR/PhoB-type" evidence="7">
    <location>
        <begin position="134"/>
        <end position="228"/>
    </location>
</feature>
<keyword evidence="3 7" id="KW-0238">DNA-binding</keyword>
<dbReference type="Gene3D" id="1.10.10.10">
    <property type="entry name" value="Winged helix-like DNA-binding domain superfamily/Winged helix DNA-binding domain"/>
    <property type="match status" value="1"/>
</dbReference>
<dbReference type="CDD" id="cd00383">
    <property type="entry name" value="trans_reg_C"/>
    <property type="match status" value="1"/>
</dbReference>
<feature type="domain" description="OmpR/PhoB-type" evidence="9">
    <location>
        <begin position="134"/>
        <end position="228"/>
    </location>
</feature>
<dbReference type="GO" id="GO:0006355">
    <property type="term" value="P:regulation of DNA-templated transcription"/>
    <property type="evidence" value="ECO:0007669"/>
    <property type="project" value="InterPro"/>
</dbReference>
<dbReference type="GO" id="GO:0032993">
    <property type="term" value="C:protein-DNA complex"/>
    <property type="evidence" value="ECO:0007669"/>
    <property type="project" value="TreeGrafter"/>
</dbReference>
<evidence type="ECO:0000256" key="6">
    <source>
        <dbReference type="PROSITE-ProRule" id="PRU00169"/>
    </source>
</evidence>
<evidence type="ECO:0000256" key="1">
    <source>
        <dbReference type="ARBA" id="ARBA00022553"/>
    </source>
</evidence>
<evidence type="ECO:0000256" key="7">
    <source>
        <dbReference type="PROSITE-ProRule" id="PRU01091"/>
    </source>
</evidence>
<dbReference type="Gene3D" id="6.10.250.690">
    <property type="match status" value="1"/>
</dbReference>
<feature type="domain" description="Response regulatory" evidence="8">
    <location>
        <begin position="13"/>
        <end position="124"/>
    </location>
</feature>
<dbReference type="InterPro" id="IPR001789">
    <property type="entry name" value="Sig_transdc_resp-reg_receiver"/>
</dbReference>
<evidence type="ECO:0000259" key="9">
    <source>
        <dbReference type="PROSITE" id="PS51755"/>
    </source>
</evidence>
<dbReference type="SUPFAM" id="SSF52172">
    <property type="entry name" value="CheY-like"/>
    <property type="match status" value="1"/>
</dbReference>
<name>A8LWR0_SALAI</name>
<dbReference type="InterPro" id="IPR001867">
    <property type="entry name" value="OmpR/PhoB-type_DNA-bd"/>
</dbReference>
<evidence type="ECO:0000256" key="2">
    <source>
        <dbReference type="ARBA" id="ARBA00023015"/>
    </source>
</evidence>
<evidence type="ECO:0000256" key="3">
    <source>
        <dbReference type="ARBA" id="ARBA00023125"/>
    </source>
</evidence>
<dbReference type="PROSITE" id="PS50110">
    <property type="entry name" value="RESPONSE_REGULATORY"/>
    <property type="match status" value="1"/>
</dbReference>
<keyword evidence="4" id="KW-0804">Transcription</keyword>
<dbReference type="Pfam" id="PF00072">
    <property type="entry name" value="Response_reg"/>
    <property type="match status" value="1"/>
</dbReference>
<sequence>MVNEGESWGHRVRILLVEDDHRVAAALTAALTRRGYEVEHAPTVAAALSAAPCDLVLLDLTLPDGDGTDLCRELRRRSSQLGIIAVTARGEERDRVLGLRAGADDYVVKPFSMVELQARIEAVLRRAAQAAPEPNLIEVGPVHIDVSARTVRVHGREVALTRKEFDVLLSLARQPGAAVARDRILLDAWGTTFADRHTVEVHVGSLRGKLGDPRLVETIRGVGYRLRSG</sequence>
<evidence type="ECO:0000256" key="5">
    <source>
        <dbReference type="ARBA" id="ARBA00041201"/>
    </source>
</evidence>
<dbReference type="STRING" id="391037.Sare_1693"/>
<gene>
    <name evidence="10" type="ordered locus">Sare_1693</name>
</gene>
<dbReference type="PANTHER" id="PTHR48111">
    <property type="entry name" value="REGULATOR OF RPOS"/>
    <property type="match status" value="1"/>
</dbReference>
<dbReference type="SMART" id="SM00862">
    <property type="entry name" value="Trans_reg_C"/>
    <property type="match status" value="1"/>
</dbReference>
<feature type="modified residue" description="4-aspartylphosphate" evidence="6">
    <location>
        <position position="59"/>
    </location>
</feature>
<dbReference type="KEGG" id="saq:Sare_1693"/>
<dbReference type="EMBL" id="CP000850">
    <property type="protein sequence ID" value="ABV97580.1"/>
    <property type="molecule type" value="Genomic_DNA"/>
</dbReference>
<keyword evidence="2" id="KW-0805">Transcription regulation</keyword>
<evidence type="ECO:0000313" key="10">
    <source>
        <dbReference type="EMBL" id="ABV97580.1"/>
    </source>
</evidence>
<protein>
    <recommendedName>
        <fullName evidence="5">Sensory transduction protein RegX3</fullName>
    </recommendedName>
</protein>
<dbReference type="AlphaFoldDB" id="A8LWR0"/>
<keyword evidence="1 6" id="KW-0597">Phosphoprotein</keyword>
<dbReference type="SUPFAM" id="SSF46894">
    <property type="entry name" value="C-terminal effector domain of the bipartite response regulators"/>
    <property type="match status" value="1"/>
</dbReference>
<accession>A8LWR0</accession>
<dbReference type="Gene3D" id="3.40.50.2300">
    <property type="match status" value="1"/>
</dbReference>
<dbReference type="SMART" id="SM00448">
    <property type="entry name" value="REC"/>
    <property type="match status" value="1"/>
</dbReference>
<dbReference type="GO" id="GO:0000976">
    <property type="term" value="F:transcription cis-regulatory region binding"/>
    <property type="evidence" value="ECO:0007669"/>
    <property type="project" value="TreeGrafter"/>
</dbReference>
<organism evidence="10">
    <name type="scientific">Salinispora arenicola (strain CNS-205)</name>
    <dbReference type="NCBI Taxonomy" id="391037"/>
    <lineage>
        <taxon>Bacteria</taxon>
        <taxon>Bacillati</taxon>
        <taxon>Actinomycetota</taxon>
        <taxon>Actinomycetes</taxon>
        <taxon>Micromonosporales</taxon>
        <taxon>Micromonosporaceae</taxon>
        <taxon>Salinispora</taxon>
    </lineage>
</organism>
<evidence type="ECO:0000259" key="8">
    <source>
        <dbReference type="PROSITE" id="PS50110"/>
    </source>
</evidence>
<evidence type="ECO:0000256" key="4">
    <source>
        <dbReference type="ARBA" id="ARBA00023163"/>
    </source>
</evidence>
<dbReference type="GO" id="GO:0005829">
    <property type="term" value="C:cytosol"/>
    <property type="evidence" value="ECO:0007669"/>
    <property type="project" value="TreeGrafter"/>
</dbReference>
<dbReference type="Pfam" id="PF00486">
    <property type="entry name" value="Trans_reg_C"/>
    <property type="match status" value="1"/>
</dbReference>
<dbReference type="InterPro" id="IPR011006">
    <property type="entry name" value="CheY-like_superfamily"/>
</dbReference>
<dbReference type="InterPro" id="IPR016032">
    <property type="entry name" value="Sig_transdc_resp-reg_C-effctor"/>
</dbReference>
<dbReference type="PANTHER" id="PTHR48111:SF72">
    <property type="entry name" value="SENSORY TRANSDUCTION PROTEIN REGX3"/>
    <property type="match status" value="1"/>
</dbReference>
<dbReference type="PROSITE" id="PS51755">
    <property type="entry name" value="OMPR_PHOB"/>
    <property type="match status" value="1"/>
</dbReference>
<dbReference type="InterPro" id="IPR039420">
    <property type="entry name" value="WalR-like"/>
</dbReference>
<reference evidence="10" key="1">
    <citation type="submission" date="2007-10" db="EMBL/GenBank/DDBJ databases">
        <title>Complete sequence of Salinispora arenicola CNS-205.</title>
        <authorList>
            <consortium name="US DOE Joint Genome Institute"/>
            <person name="Copeland A."/>
            <person name="Lucas S."/>
            <person name="Lapidus A."/>
            <person name="Barry K."/>
            <person name="Glavina del Rio T."/>
            <person name="Dalin E."/>
            <person name="Tice H."/>
            <person name="Pitluck S."/>
            <person name="Foster B."/>
            <person name="Schmutz J."/>
            <person name="Larimer F."/>
            <person name="Land M."/>
            <person name="Hauser L."/>
            <person name="Kyrpides N."/>
            <person name="Ivanova N."/>
            <person name="Jensen P.R."/>
            <person name="Moore B.S."/>
            <person name="Penn K."/>
            <person name="Jenkins C."/>
            <person name="Udwary D."/>
            <person name="Xiang L."/>
            <person name="Gontang E."/>
            <person name="Richardson P."/>
        </authorList>
    </citation>
    <scope>NUCLEOTIDE SEQUENCE [LARGE SCALE GENOMIC DNA]</scope>
    <source>
        <strain evidence="10">CNS-205</strain>
    </source>
</reference>
<proteinExistence type="predicted"/>
<dbReference type="GO" id="GO:0000156">
    <property type="term" value="F:phosphorelay response regulator activity"/>
    <property type="evidence" value="ECO:0007669"/>
    <property type="project" value="TreeGrafter"/>
</dbReference>
<dbReference type="HOGENOM" id="CLU_000445_30_4_11"/>
<dbReference type="InterPro" id="IPR036388">
    <property type="entry name" value="WH-like_DNA-bd_sf"/>
</dbReference>